<dbReference type="GO" id="GO:0035145">
    <property type="term" value="C:exon-exon junction complex"/>
    <property type="evidence" value="ECO:0007669"/>
    <property type="project" value="TreeGrafter"/>
</dbReference>
<dbReference type="SUPFAM" id="SSF48371">
    <property type="entry name" value="ARM repeat"/>
    <property type="match status" value="2"/>
</dbReference>
<dbReference type="GO" id="GO:0005737">
    <property type="term" value="C:cytoplasm"/>
    <property type="evidence" value="ECO:0007669"/>
    <property type="project" value="UniProtKB-SubCell"/>
</dbReference>
<dbReference type="Gene3D" id="4.10.80.160">
    <property type="match status" value="1"/>
</dbReference>
<dbReference type="EMBL" id="MU167216">
    <property type="protein sequence ID" value="KAG0150896.1"/>
    <property type="molecule type" value="Genomic_DNA"/>
</dbReference>
<evidence type="ECO:0000313" key="5">
    <source>
        <dbReference type="EMBL" id="KAG0150896.1"/>
    </source>
</evidence>
<reference evidence="5" key="1">
    <citation type="submission" date="2013-11" db="EMBL/GenBank/DDBJ databases">
        <title>Genome sequence of the fusiform rust pathogen reveals effectors for host alternation and coevolution with pine.</title>
        <authorList>
            <consortium name="DOE Joint Genome Institute"/>
            <person name="Smith K."/>
            <person name="Pendleton A."/>
            <person name="Kubisiak T."/>
            <person name="Anderson C."/>
            <person name="Salamov A."/>
            <person name="Aerts A."/>
            <person name="Riley R."/>
            <person name="Clum A."/>
            <person name="Lindquist E."/>
            <person name="Ence D."/>
            <person name="Campbell M."/>
            <person name="Kronenberg Z."/>
            <person name="Feau N."/>
            <person name="Dhillon B."/>
            <person name="Hamelin R."/>
            <person name="Burleigh J."/>
            <person name="Smith J."/>
            <person name="Yandell M."/>
            <person name="Nelson C."/>
            <person name="Grigoriev I."/>
            <person name="Davis J."/>
        </authorList>
    </citation>
    <scope>NUCLEOTIDE SEQUENCE</scope>
    <source>
        <strain evidence="5">G11</strain>
    </source>
</reference>
<dbReference type="Pfam" id="PF02854">
    <property type="entry name" value="MIF4G"/>
    <property type="match status" value="2"/>
</dbReference>
<dbReference type="InterPro" id="IPR039762">
    <property type="entry name" value="Nmd2/UPF2"/>
</dbReference>
<feature type="compositionally biased region" description="Acidic residues" evidence="3">
    <location>
        <begin position="919"/>
        <end position="929"/>
    </location>
</feature>
<dbReference type="PANTHER" id="PTHR12839">
    <property type="entry name" value="NONSENSE-MEDIATED MRNA DECAY PROTEIN 2 UP-FRAMESHIFT SUPPRESSOR 2"/>
    <property type="match status" value="1"/>
</dbReference>
<keyword evidence="6" id="KW-1185">Reference proteome</keyword>
<feature type="domain" description="MIF4G" evidence="4">
    <location>
        <begin position="680"/>
        <end position="889"/>
    </location>
</feature>
<proteinExistence type="predicted"/>
<dbReference type="InterPro" id="IPR003890">
    <property type="entry name" value="MIF4G-like_typ-3"/>
</dbReference>
<dbReference type="PANTHER" id="PTHR12839:SF7">
    <property type="entry name" value="REGULATOR OF NONSENSE TRANSCRIPTS 2"/>
    <property type="match status" value="1"/>
</dbReference>
<comment type="caution">
    <text evidence="5">The sequence shown here is derived from an EMBL/GenBank/DDBJ whole genome shotgun (WGS) entry which is preliminary data.</text>
</comment>
<dbReference type="Gene3D" id="1.25.40.180">
    <property type="match status" value="3"/>
</dbReference>
<dbReference type="FunFam" id="1.25.40.180:FF:000037">
    <property type="entry name" value="Nonsense-mediated mRNA decay factor (Upf2)"/>
    <property type="match status" value="1"/>
</dbReference>
<dbReference type="InterPro" id="IPR007193">
    <property type="entry name" value="Upf2/Nmd2_C"/>
</dbReference>
<feature type="region of interest" description="Disordered" evidence="3">
    <location>
        <begin position="998"/>
        <end position="1025"/>
    </location>
</feature>
<gene>
    <name evidence="5" type="ORF">CROQUDRAFT_37544</name>
</gene>
<evidence type="ECO:0000313" key="6">
    <source>
        <dbReference type="Proteomes" id="UP000886653"/>
    </source>
</evidence>
<dbReference type="Pfam" id="PF04050">
    <property type="entry name" value="Upf2"/>
    <property type="match status" value="1"/>
</dbReference>
<dbReference type="AlphaFoldDB" id="A0A9P6NPF9"/>
<feature type="compositionally biased region" description="Acidic residues" evidence="3">
    <location>
        <begin position="945"/>
        <end position="954"/>
    </location>
</feature>
<feature type="region of interest" description="Disordered" evidence="3">
    <location>
        <begin position="909"/>
        <end position="974"/>
    </location>
</feature>
<dbReference type="GO" id="GO:0000184">
    <property type="term" value="P:nuclear-transcribed mRNA catabolic process, nonsense-mediated decay"/>
    <property type="evidence" value="ECO:0007669"/>
    <property type="project" value="InterPro"/>
</dbReference>
<keyword evidence="2" id="KW-0963">Cytoplasm</keyword>
<dbReference type="Proteomes" id="UP000886653">
    <property type="component" value="Unassembled WGS sequence"/>
</dbReference>
<dbReference type="SMART" id="SM00543">
    <property type="entry name" value="MIF4G"/>
    <property type="match status" value="2"/>
</dbReference>
<evidence type="ECO:0000256" key="2">
    <source>
        <dbReference type="ARBA" id="ARBA00022490"/>
    </source>
</evidence>
<evidence type="ECO:0000256" key="3">
    <source>
        <dbReference type="SAM" id="MobiDB-lite"/>
    </source>
</evidence>
<evidence type="ECO:0000259" key="4">
    <source>
        <dbReference type="SMART" id="SM00543"/>
    </source>
</evidence>
<dbReference type="FunFam" id="1.25.40.180:FF:000113">
    <property type="entry name" value="Uncharacterized protein"/>
    <property type="match status" value="1"/>
</dbReference>
<feature type="compositionally biased region" description="Basic and acidic residues" evidence="3">
    <location>
        <begin position="930"/>
        <end position="944"/>
    </location>
</feature>
<dbReference type="GO" id="GO:0003723">
    <property type="term" value="F:RNA binding"/>
    <property type="evidence" value="ECO:0007669"/>
    <property type="project" value="InterPro"/>
</dbReference>
<protein>
    <recommendedName>
        <fullName evidence="4">MIF4G domain-containing protein</fullName>
    </recommendedName>
</protein>
<feature type="domain" description="MIF4G" evidence="4">
    <location>
        <begin position="471"/>
        <end position="665"/>
    </location>
</feature>
<dbReference type="InterPro" id="IPR016024">
    <property type="entry name" value="ARM-type_fold"/>
</dbReference>
<name>A0A9P6NPF9_9BASI</name>
<organism evidence="5 6">
    <name type="scientific">Cronartium quercuum f. sp. fusiforme G11</name>
    <dbReference type="NCBI Taxonomy" id="708437"/>
    <lineage>
        <taxon>Eukaryota</taxon>
        <taxon>Fungi</taxon>
        <taxon>Dikarya</taxon>
        <taxon>Basidiomycota</taxon>
        <taxon>Pucciniomycotina</taxon>
        <taxon>Pucciniomycetes</taxon>
        <taxon>Pucciniales</taxon>
        <taxon>Coleosporiaceae</taxon>
        <taxon>Cronartium</taxon>
    </lineage>
</organism>
<sequence>MDPSPAQPPTNSGTLSTKRASLRALNLSPPLPPAVQSLDSSLKKNTAYIKRLKTGLHLTDHVQALVKETRTVSLDKYLSEISAAAIDGLTKCKSASEIWGAVEVISALHQRFSATFTEPFFQQFLTGLAVPNKQHLLSLAADQRDREESSRITRQRSLLRCLAEFDLVALIRTSAGPKIVCEGETTFATLKDLLTADKEALVTPLPLAVSFAKQFLVLCFPPTVATAPTPAESTEVKQVSFDEDIIGLPIKEKFGKLFRQYFDALSRKAVKDHIRIQETEKRNTEAAIRSGQIIDDRVQTLEKLSKDQEKLWSGIQSLAETLSFTPPTLPTASATSPTNAITGTGPSLAFGASGNSDLGVWADEEEKKFYEELIDLRDEVPVMLLGLDASAKKCEQQTKGEGESEKDGQAKLEEEMEKLAVKDLSSDDKLEGEIEDTEQDDFLCLLFRPNFNAPPTPVPSTPAEALASGPAARLTALFTRLNEVYSVDAIDRITVEFAYLNSKAARNRLIKHLLSVNQNRTDLIPYFARMAATLSKYMPDIPAGLLSGLEDEFRYLQRRKTSNQDLYGIRSKNIRFISELTKFNLTPSHSILHCVKVCVDELTGSNIENLCNLLEGCGRWVFRNEHTHDKMAQLLEQMKRKKASQNLDSRHLMMLENAYFQCNPPDRPVLEPKIRSPMELFIRYQLYDYLNKKSLDKVIKILRKLQWNLPEVVVKLLKNILTKVWKIKYGNVYLFAIIVHDLSKYHPTFTVSVIDQVLENIRFGMELNLFKDNQKRIASIKYLGELYNYRAIDSKVVFDTLWSFVTFGHLDGRPSPEIPCPIDGPDDFFRVRLVCTLLHTCGHCFDRGSLKKRLNNFLTFFIMYLRCKESPPMDIDFLLQDTFEELRPKLNIYLGLDQATKAVEEMYAATSQGGINEEDKADEEEIGDENETRDREDSDEKGDGEVDDEADSDGGDTVMNGDEALGDEDLPRNTSSVAITAEEEEEFARELAKMVAETGGAQSSTGGVEVGRKNDRNPTSSNLFSDQGLPLLKKILNPAGSLDTSDGANVGDQMTFALLMKKGNKQQLKPMQIPSTAPIAVHTRNQQMHDRVEHQQLKKIVLDYEQREEAAQRQHMQADLARRGINLKFVND</sequence>
<dbReference type="OrthoDB" id="27832at2759"/>
<accession>A0A9P6NPF9</accession>
<comment type="subcellular location">
    <subcellularLocation>
        <location evidence="1">Cytoplasm</location>
    </subcellularLocation>
</comment>
<evidence type="ECO:0000256" key="1">
    <source>
        <dbReference type="ARBA" id="ARBA00004496"/>
    </source>
</evidence>